<dbReference type="InParanoid" id="A0A6I8VYM9"/>
<evidence type="ECO:0000313" key="2">
    <source>
        <dbReference type="Proteomes" id="UP000001819"/>
    </source>
</evidence>
<dbReference type="KEGG" id="dpo:117183978"/>
<evidence type="ECO:0000256" key="1">
    <source>
        <dbReference type="SAM" id="MobiDB-lite"/>
    </source>
</evidence>
<feature type="region of interest" description="Disordered" evidence="1">
    <location>
        <begin position="178"/>
        <end position="198"/>
    </location>
</feature>
<dbReference type="RefSeq" id="XP_033235634.1">
    <property type="nucleotide sequence ID" value="XM_033379743.1"/>
</dbReference>
<proteinExistence type="predicted"/>
<feature type="region of interest" description="Disordered" evidence="1">
    <location>
        <begin position="127"/>
        <end position="150"/>
    </location>
</feature>
<name>A0A6I8VYM9_DROPS</name>
<organism evidence="2 3">
    <name type="scientific">Drosophila pseudoobscura pseudoobscura</name>
    <name type="common">Fruit fly</name>
    <dbReference type="NCBI Taxonomy" id="46245"/>
    <lineage>
        <taxon>Eukaryota</taxon>
        <taxon>Metazoa</taxon>
        <taxon>Ecdysozoa</taxon>
        <taxon>Arthropoda</taxon>
        <taxon>Hexapoda</taxon>
        <taxon>Insecta</taxon>
        <taxon>Pterygota</taxon>
        <taxon>Neoptera</taxon>
        <taxon>Endopterygota</taxon>
        <taxon>Diptera</taxon>
        <taxon>Brachycera</taxon>
        <taxon>Muscomorpha</taxon>
        <taxon>Ephydroidea</taxon>
        <taxon>Drosophilidae</taxon>
        <taxon>Drosophila</taxon>
        <taxon>Sophophora</taxon>
    </lineage>
</organism>
<keyword evidence="2" id="KW-1185">Reference proteome</keyword>
<accession>A0A6I8VYM9</accession>
<protein>
    <submittedName>
        <fullName evidence="3">Uncharacterized protein</fullName>
    </submittedName>
</protein>
<dbReference type="AlphaFoldDB" id="A0A6I8VYM9"/>
<dbReference type="Proteomes" id="UP000001819">
    <property type="component" value="Chromosome 4"/>
</dbReference>
<evidence type="ECO:0000313" key="3">
    <source>
        <dbReference type="RefSeq" id="XP_033235634.1"/>
    </source>
</evidence>
<reference evidence="3" key="1">
    <citation type="submission" date="2025-08" db="UniProtKB">
        <authorList>
            <consortium name="RefSeq"/>
        </authorList>
    </citation>
    <scope>IDENTIFICATION</scope>
    <source>
        <strain evidence="3">MV-25-SWS-2005</strain>
        <tissue evidence="3">Whole body</tissue>
    </source>
</reference>
<sequence>MPVAMFRVLGNARELCCVDSPKVDSQWGPPKAIKLSLESVAAKASIEPSGSGELLPKLQVTRDGAVHKIQATKRKIIYNKRRNIAPSAAAIFPLKLEPAQTARQVPPVKEEELKSFAVDFDNKDEAPAVGPLAPPMRCRSATPPPLTSRQSRCPILMMPIASRAGGTGATKSSCRIALEGDGHPAEDGNIAGQSGAEGSGHTDHLLLFRDCDREWTRSKCTHAE</sequence>
<gene>
    <name evidence="3" type="primary">LOC117183978</name>
</gene>